<gene>
    <name evidence="10" type="primary">czcC</name>
    <name evidence="10" type="ORF">NCTC11190_00309</name>
</gene>
<dbReference type="RefSeq" id="WP_169715500.1">
    <property type="nucleotide sequence ID" value="NZ_UGVL01000001.1"/>
</dbReference>
<evidence type="ECO:0000313" key="10">
    <source>
        <dbReference type="EMBL" id="SUE33114.1"/>
    </source>
</evidence>
<sequence>MQINRKIILLGAGMALTLGGTVSAGAQSLVSPSADSTRVLTLQEAVELSYRQNPAMEAQRIAREAAVDRRKSAWGLRMPQLGVTAAYTYMSEDIKAFDLNGEKNAALEQIGQLPLPFPIPPEIIQAVKGLDLSLTLQQRQFAVVGATVAVPLYTGGKINAAVNAAKINIEKSDQEALRVQTDLFAEVVERYYGLSLARHVLRVREEVTAGMRKHLEDAEKLEANGMIASTEKLYAEMYLAQAEGEQTAAALQIGTVNRALGASLGQTADYLPVTALFVIDELKPLSYFQERVKRNSPILKQVELTRRLAAEGVRAARASFLPEIAAIGAVNAWDWQLTDLAPRWTVGAGIKLRIFDGLSSEYKHAAAKKEMRQAEVMQTKAENDLMALTEKLYNQLKSSAAEVHALGASVAFAESYLNAKQKAFSEGMAPSSDVVDARLNLAKAKVERLAAACTFDIALAQLLALAGETESMGSYMHQQDFQIITNEH</sequence>
<dbReference type="Proteomes" id="UP000255233">
    <property type="component" value="Unassembled WGS sequence"/>
</dbReference>
<dbReference type="STRING" id="880526.GCA_000427365_01134"/>
<keyword evidence="4" id="KW-1134">Transmembrane beta strand</keyword>
<keyword evidence="6" id="KW-0472">Membrane</keyword>
<protein>
    <submittedName>
        <fullName evidence="10">Cation efflux system protein CzcC</fullName>
    </submittedName>
</protein>
<dbReference type="EMBL" id="UGVL01000001">
    <property type="protein sequence ID" value="SUE33114.1"/>
    <property type="molecule type" value="Genomic_DNA"/>
</dbReference>
<proteinExistence type="inferred from homology"/>
<accession>A0A379MN19</accession>
<evidence type="ECO:0000256" key="2">
    <source>
        <dbReference type="ARBA" id="ARBA00007613"/>
    </source>
</evidence>
<evidence type="ECO:0000256" key="4">
    <source>
        <dbReference type="ARBA" id="ARBA00022452"/>
    </source>
</evidence>
<reference evidence="10 11" key="1">
    <citation type="submission" date="2018-06" db="EMBL/GenBank/DDBJ databases">
        <authorList>
            <consortium name="Pathogen Informatics"/>
            <person name="Doyle S."/>
        </authorList>
    </citation>
    <scope>NUCLEOTIDE SEQUENCE [LARGE SCALE GENOMIC DNA]</scope>
    <source>
        <strain evidence="10 11">NCTC11190</strain>
    </source>
</reference>
<keyword evidence="7" id="KW-0998">Cell outer membrane</keyword>
<evidence type="ECO:0000256" key="7">
    <source>
        <dbReference type="ARBA" id="ARBA00023237"/>
    </source>
</evidence>
<dbReference type="Gene3D" id="1.20.1600.10">
    <property type="entry name" value="Outer membrane efflux proteins (OEP)"/>
    <property type="match status" value="1"/>
</dbReference>
<name>A0A379MN19_9BACT</name>
<evidence type="ECO:0000256" key="8">
    <source>
        <dbReference type="SAM" id="Coils"/>
    </source>
</evidence>
<dbReference type="Pfam" id="PF02321">
    <property type="entry name" value="OEP"/>
    <property type="match status" value="2"/>
</dbReference>
<evidence type="ECO:0000256" key="3">
    <source>
        <dbReference type="ARBA" id="ARBA00022448"/>
    </source>
</evidence>
<dbReference type="GO" id="GO:0015562">
    <property type="term" value="F:efflux transmembrane transporter activity"/>
    <property type="evidence" value="ECO:0007669"/>
    <property type="project" value="InterPro"/>
</dbReference>
<feature type="coiled-coil region" evidence="8">
    <location>
        <begin position="364"/>
        <end position="391"/>
    </location>
</feature>
<dbReference type="AlphaFoldDB" id="A0A379MN19"/>
<evidence type="ECO:0000256" key="5">
    <source>
        <dbReference type="ARBA" id="ARBA00022692"/>
    </source>
</evidence>
<comment type="subcellular location">
    <subcellularLocation>
        <location evidence="1">Cell outer membrane</location>
    </subcellularLocation>
</comment>
<keyword evidence="8" id="KW-0175">Coiled coil</keyword>
<dbReference type="GO" id="GO:0009279">
    <property type="term" value="C:cell outer membrane"/>
    <property type="evidence" value="ECO:0007669"/>
    <property type="project" value="UniProtKB-SubCell"/>
</dbReference>
<evidence type="ECO:0000256" key="9">
    <source>
        <dbReference type="SAM" id="SignalP"/>
    </source>
</evidence>
<dbReference type="GO" id="GO:1990281">
    <property type="term" value="C:efflux pump complex"/>
    <property type="evidence" value="ECO:0007669"/>
    <property type="project" value="TreeGrafter"/>
</dbReference>
<comment type="similarity">
    <text evidence="2">Belongs to the outer membrane factor (OMF) (TC 1.B.17) family.</text>
</comment>
<feature type="chain" id="PRO_5016582127" evidence="9">
    <location>
        <begin position="25"/>
        <end position="488"/>
    </location>
</feature>
<organism evidence="10 11">
    <name type="scientific">Rikenella microfusus</name>
    <dbReference type="NCBI Taxonomy" id="28139"/>
    <lineage>
        <taxon>Bacteria</taxon>
        <taxon>Pseudomonadati</taxon>
        <taxon>Bacteroidota</taxon>
        <taxon>Bacteroidia</taxon>
        <taxon>Bacteroidales</taxon>
        <taxon>Rikenellaceae</taxon>
        <taxon>Rikenella</taxon>
    </lineage>
</organism>
<feature type="signal peptide" evidence="9">
    <location>
        <begin position="1"/>
        <end position="24"/>
    </location>
</feature>
<evidence type="ECO:0000256" key="6">
    <source>
        <dbReference type="ARBA" id="ARBA00023136"/>
    </source>
</evidence>
<dbReference type="PANTHER" id="PTHR30026">
    <property type="entry name" value="OUTER MEMBRANE PROTEIN TOLC"/>
    <property type="match status" value="1"/>
</dbReference>
<evidence type="ECO:0000313" key="11">
    <source>
        <dbReference type="Proteomes" id="UP000255233"/>
    </source>
</evidence>
<keyword evidence="11" id="KW-1185">Reference proteome</keyword>
<dbReference type="GO" id="GO:0015288">
    <property type="term" value="F:porin activity"/>
    <property type="evidence" value="ECO:0007669"/>
    <property type="project" value="TreeGrafter"/>
</dbReference>
<dbReference type="InterPro" id="IPR051906">
    <property type="entry name" value="TolC-like"/>
</dbReference>
<dbReference type="PANTHER" id="PTHR30026:SF5">
    <property type="entry name" value="ABC-TYPE EFFLUX SYSTEM SECRETIN COMPONENT"/>
    <property type="match status" value="1"/>
</dbReference>
<evidence type="ECO:0000256" key="1">
    <source>
        <dbReference type="ARBA" id="ARBA00004442"/>
    </source>
</evidence>
<keyword evidence="5" id="KW-0812">Transmembrane</keyword>
<dbReference type="SUPFAM" id="SSF56954">
    <property type="entry name" value="Outer membrane efflux proteins (OEP)"/>
    <property type="match status" value="1"/>
</dbReference>
<keyword evidence="9" id="KW-0732">Signal</keyword>
<keyword evidence="3" id="KW-0813">Transport</keyword>
<dbReference type="InterPro" id="IPR003423">
    <property type="entry name" value="OMP_efflux"/>
</dbReference>